<name>A0A0N4Y5G0_NIPBR</name>
<dbReference type="GO" id="GO:0005788">
    <property type="term" value="C:endoplasmic reticulum lumen"/>
    <property type="evidence" value="ECO:0007669"/>
    <property type="project" value="UniProtKB-SubCell"/>
</dbReference>
<keyword evidence="3 7" id="KW-0732">Signal</keyword>
<feature type="domain" description="Selenoprotein F/M" evidence="8">
    <location>
        <begin position="76"/>
        <end position="148"/>
    </location>
</feature>
<feature type="chain" id="PRO_5043125251" description="Selenoprotein F" evidence="7">
    <location>
        <begin position="17"/>
        <end position="151"/>
    </location>
</feature>
<keyword evidence="4" id="KW-0256">Endoplasmic reticulum</keyword>
<dbReference type="PANTHER" id="PTHR13077">
    <property type="entry name" value="SELENOPROTEIN F"/>
    <property type="match status" value="1"/>
</dbReference>
<dbReference type="PANTHER" id="PTHR13077:SF6">
    <property type="entry name" value="SELENOPROTEIN F"/>
    <property type="match status" value="1"/>
</dbReference>
<dbReference type="InterPro" id="IPR038219">
    <property type="entry name" value="Sep15/SelM_sf"/>
</dbReference>
<evidence type="ECO:0000256" key="1">
    <source>
        <dbReference type="ARBA" id="ARBA00004319"/>
    </source>
</evidence>
<dbReference type="STRING" id="27835.A0A0N4Y5G0"/>
<proteinExistence type="inferred from homology"/>
<evidence type="ECO:0000313" key="10">
    <source>
        <dbReference type="Proteomes" id="UP000271162"/>
    </source>
</evidence>
<dbReference type="GO" id="GO:0016491">
    <property type="term" value="F:oxidoreductase activity"/>
    <property type="evidence" value="ECO:0007669"/>
    <property type="project" value="TreeGrafter"/>
</dbReference>
<evidence type="ECO:0000313" key="11">
    <source>
        <dbReference type="WBParaSite" id="NBR_0001123201-mRNA-1"/>
    </source>
</evidence>
<evidence type="ECO:0000256" key="3">
    <source>
        <dbReference type="ARBA" id="ARBA00022729"/>
    </source>
</evidence>
<reference evidence="9 10" key="2">
    <citation type="submission" date="2018-11" db="EMBL/GenBank/DDBJ databases">
        <authorList>
            <consortium name="Pathogen Informatics"/>
        </authorList>
    </citation>
    <scope>NUCLEOTIDE SEQUENCE [LARGE SCALE GENOMIC DNA]</scope>
</reference>
<dbReference type="Gene3D" id="3.40.30.50">
    <property type="entry name" value="Sep15/SelM thioredoxin-like domain, active-site redox motif"/>
    <property type="match status" value="1"/>
</dbReference>
<comment type="subcellular location">
    <subcellularLocation>
        <location evidence="1">Endoplasmic reticulum lumen</location>
    </subcellularLocation>
</comment>
<dbReference type="EMBL" id="UYSL01020485">
    <property type="protein sequence ID" value="VDL74822.1"/>
    <property type="molecule type" value="Genomic_DNA"/>
</dbReference>
<organism evidence="11">
    <name type="scientific">Nippostrongylus brasiliensis</name>
    <name type="common">Rat hookworm</name>
    <dbReference type="NCBI Taxonomy" id="27835"/>
    <lineage>
        <taxon>Eukaryota</taxon>
        <taxon>Metazoa</taxon>
        <taxon>Ecdysozoa</taxon>
        <taxon>Nematoda</taxon>
        <taxon>Chromadorea</taxon>
        <taxon>Rhabditida</taxon>
        <taxon>Rhabditina</taxon>
        <taxon>Rhabditomorpha</taxon>
        <taxon>Strongyloidea</taxon>
        <taxon>Heligmosomidae</taxon>
        <taxon>Nippostrongylus</taxon>
    </lineage>
</organism>
<dbReference type="InterPro" id="IPR014912">
    <property type="entry name" value="Sep15_SelM_dom"/>
</dbReference>
<evidence type="ECO:0000256" key="4">
    <source>
        <dbReference type="ARBA" id="ARBA00022824"/>
    </source>
</evidence>
<protein>
    <recommendedName>
        <fullName evidence="6">Selenoprotein F</fullName>
    </recommendedName>
</protein>
<keyword evidence="10" id="KW-1185">Reference proteome</keyword>
<evidence type="ECO:0000256" key="7">
    <source>
        <dbReference type="SAM" id="SignalP"/>
    </source>
</evidence>
<keyword evidence="5" id="KW-0712">Selenocysteine</keyword>
<dbReference type="Proteomes" id="UP000271162">
    <property type="component" value="Unassembled WGS sequence"/>
</dbReference>
<dbReference type="WBParaSite" id="NBR_0001123201-mRNA-1">
    <property type="protein sequence ID" value="NBR_0001123201-mRNA-1"/>
    <property type="gene ID" value="NBR_0001123201"/>
</dbReference>
<evidence type="ECO:0000256" key="5">
    <source>
        <dbReference type="ARBA" id="ARBA00022933"/>
    </source>
</evidence>
<evidence type="ECO:0000259" key="8">
    <source>
        <dbReference type="Pfam" id="PF08806"/>
    </source>
</evidence>
<reference evidence="11" key="1">
    <citation type="submission" date="2017-02" db="UniProtKB">
        <authorList>
            <consortium name="WormBaseParasite"/>
        </authorList>
    </citation>
    <scope>IDENTIFICATION</scope>
</reference>
<dbReference type="InterPro" id="IPR039992">
    <property type="entry name" value="Sep15_SelM"/>
</dbReference>
<evidence type="ECO:0000256" key="2">
    <source>
        <dbReference type="ARBA" id="ARBA00005742"/>
    </source>
</evidence>
<dbReference type="OrthoDB" id="1910009at2759"/>
<gene>
    <name evidence="9" type="ORF">NBR_LOCUS11233</name>
</gene>
<feature type="signal peptide" evidence="7">
    <location>
        <begin position="1"/>
        <end position="16"/>
    </location>
</feature>
<evidence type="ECO:0000313" key="9">
    <source>
        <dbReference type="EMBL" id="VDL74822.1"/>
    </source>
</evidence>
<sequence>MRLLLLTLTWCMFGYADIEEYKMSIDECKSAGFVPESLKCNLCDELGKFNLEMLMSDCLACCTKDKDDEHEKYPLAYVEVCECNLGRFPQVQAFVRQDMASQWGGRVKIRHVRGVLPQILLKDNSGNTKQTLNIEKWDTDTITAFLNEWIE</sequence>
<dbReference type="Pfam" id="PF08806">
    <property type="entry name" value="Sep15_SelM"/>
    <property type="match status" value="1"/>
</dbReference>
<dbReference type="SUPFAM" id="SSF52833">
    <property type="entry name" value="Thioredoxin-like"/>
    <property type="match status" value="1"/>
</dbReference>
<dbReference type="AlphaFoldDB" id="A0A0N4Y5G0"/>
<evidence type="ECO:0000256" key="6">
    <source>
        <dbReference type="ARBA" id="ARBA00040775"/>
    </source>
</evidence>
<accession>A0A0N4Y5G0</accession>
<comment type="similarity">
    <text evidence="2">Belongs to the selenoprotein M/F family.</text>
</comment>
<dbReference type="InterPro" id="IPR036249">
    <property type="entry name" value="Thioredoxin-like_sf"/>
</dbReference>
<dbReference type="OMA" id="IKPHCKQ"/>